<dbReference type="PANTHER" id="PTHR43390">
    <property type="entry name" value="SIGNAL PEPTIDASE I"/>
    <property type="match status" value="1"/>
</dbReference>
<feature type="active site" evidence="7">
    <location>
        <position position="43"/>
    </location>
</feature>
<keyword evidence="12" id="KW-1185">Reference proteome</keyword>
<dbReference type="GO" id="GO:0006465">
    <property type="term" value="P:signal peptide processing"/>
    <property type="evidence" value="ECO:0007669"/>
    <property type="project" value="InterPro"/>
</dbReference>
<dbReference type="Proteomes" id="UP000654482">
    <property type="component" value="Unassembled WGS sequence"/>
</dbReference>
<dbReference type="PROSITE" id="PS00760">
    <property type="entry name" value="SPASE_I_2"/>
    <property type="match status" value="1"/>
</dbReference>
<evidence type="ECO:0000256" key="8">
    <source>
        <dbReference type="RuleBase" id="RU003993"/>
    </source>
</evidence>
<gene>
    <name evidence="11" type="primary">lepB</name>
    <name evidence="11" type="ORF">IQ249_03630</name>
</gene>
<name>A0A8J7DLF9_9CYAN</name>
<feature type="domain" description="Peptidase S26" evidence="10">
    <location>
        <begin position="14"/>
        <end position="182"/>
    </location>
</feature>
<evidence type="ECO:0000256" key="5">
    <source>
        <dbReference type="ARBA" id="ARBA00022670"/>
    </source>
</evidence>
<dbReference type="GO" id="GO:0004252">
    <property type="term" value="F:serine-type endopeptidase activity"/>
    <property type="evidence" value="ECO:0007669"/>
    <property type="project" value="InterPro"/>
</dbReference>
<dbReference type="RefSeq" id="WP_194028076.1">
    <property type="nucleotide sequence ID" value="NZ_JADEWZ010000004.1"/>
</dbReference>
<comment type="caution">
    <text evidence="11">The sequence shown here is derived from an EMBL/GenBank/DDBJ whole genome shotgun (WGS) entry which is preliminary data.</text>
</comment>
<dbReference type="PROSITE" id="PS00501">
    <property type="entry name" value="SPASE_I_1"/>
    <property type="match status" value="1"/>
</dbReference>
<dbReference type="AlphaFoldDB" id="A0A8J7DLF9"/>
<dbReference type="InterPro" id="IPR036286">
    <property type="entry name" value="LexA/Signal_pep-like_sf"/>
</dbReference>
<dbReference type="PRINTS" id="PR00727">
    <property type="entry name" value="LEADERPTASE"/>
</dbReference>
<comment type="similarity">
    <text evidence="3 9">Belongs to the peptidase S26 family.</text>
</comment>
<evidence type="ECO:0000256" key="2">
    <source>
        <dbReference type="ARBA" id="ARBA00004401"/>
    </source>
</evidence>
<dbReference type="PANTHER" id="PTHR43390:SF1">
    <property type="entry name" value="CHLOROPLAST PROCESSING PEPTIDASE"/>
    <property type="match status" value="1"/>
</dbReference>
<comment type="subcellular location">
    <subcellularLocation>
        <location evidence="2">Cell membrane</location>
        <topology evidence="2">Single-pass type II membrane protein</topology>
    </subcellularLocation>
    <subcellularLocation>
        <location evidence="9">Membrane</location>
        <topology evidence="9">Single-pass type II membrane protein</topology>
    </subcellularLocation>
</comment>
<accession>A0A8J7DLF9</accession>
<reference evidence="11" key="1">
    <citation type="submission" date="2020-10" db="EMBL/GenBank/DDBJ databases">
        <authorList>
            <person name="Castelo-Branco R."/>
            <person name="Eusebio N."/>
            <person name="Adriana R."/>
            <person name="Vieira A."/>
            <person name="Brugerolle De Fraissinette N."/>
            <person name="Rezende De Castro R."/>
            <person name="Schneider M.P."/>
            <person name="Vasconcelos V."/>
            <person name="Leao P.N."/>
        </authorList>
    </citation>
    <scope>NUCLEOTIDE SEQUENCE</scope>
    <source>
        <strain evidence="11">LEGE 07157</strain>
    </source>
</reference>
<feature type="active site" evidence="7">
    <location>
        <position position="97"/>
    </location>
</feature>
<evidence type="ECO:0000313" key="12">
    <source>
        <dbReference type="Proteomes" id="UP000654482"/>
    </source>
</evidence>
<dbReference type="GO" id="GO:0005886">
    <property type="term" value="C:plasma membrane"/>
    <property type="evidence" value="ECO:0007669"/>
    <property type="project" value="UniProtKB-SubCell"/>
</dbReference>
<dbReference type="Gene3D" id="2.10.109.10">
    <property type="entry name" value="Umud Fragment, subunit A"/>
    <property type="match status" value="1"/>
</dbReference>
<protein>
    <recommendedName>
        <fullName evidence="4 8">Signal peptidase I</fullName>
        <ecNumber evidence="4 8">3.4.21.89</ecNumber>
    </recommendedName>
</protein>
<evidence type="ECO:0000259" key="10">
    <source>
        <dbReference type="Pfam" id="PF10502"/>
    </source>
</evidence>
<organism evidence="11 12">
    <name type="scientific">Lusitaniella coriacea LEGE 07157</name>
    <dbReference type="NCBI Taxonomy" id="945747"/>
    <lineage>
        <taxon>Bacteria</taxon>
        <taxon>Bacillati</taxon>
        <taxon>Cyanobacteriota</taxon>
        <taxon>Cyanophyceae</taxon>
        <taxon>Spirulinales</taxon>
        <taxon>Lusitaniellaceae</taxon>
        <taxon>Lusitaniella</taxon>
    </lineage>
</organism>
<dbReference type="Pfam" id="PF10502">
    <property type="entry name" value="Peptidase_S26"/>
    <property type="match status" value="1"/>
</dbReference>
<evidence type="ECO:0000256" key="1">
    <source>
        <dbReference type="ARBA" id="ARBA00000677"/>
    </source>
</evidence>
<sequence>MTDREKDPQNAAVEIGKTIALSLILAFGIRSFIAEARFIPSESMLPTLEVHDRLIIEKVSYHLKKPERGDIIVFMPPEAAINCDPKQQLPLKDAYIKRVVGLPGEQVQVRNGRVYINDELLEENYTYTEPDDRSSPLPPIAAIVPKKSYLVLGDNRNASCDSRIWGFVPEDNIIGRAVVRFWPFNRVNVGL</sequence>
<evidence type="ECO:0000256" key="4">
    <source>
        <dbReference type="ARBA" id="ARBA00013208"/>
    </source>
</evidence>
<keyword evidence="6 8" id="KW-0378">Hydrolase</keyword>
<dbReference type="SUPFAM" id="SSF51306">
    <property type="entry name" value="LexA/Signal peptidase"/>
    <property type="match status" value="1"/>
</dbReference>
<dbReference type="PROSITE" id="PS00761">
    <property type="entry name" value="SPASE_I_3"/>
    <property type="match status" value="1"/>
</dbReference>
<evidence type="ECO:0000256" key="9">
    <source>
        <dbReference type="RuleBase" id="RU362042"/>
    </source>
</evidence>
<dbReference type="InterPro" id="IPR019533">
    <property type="entry name" value="Peptidase_S26"/>
</dbReference>
<dbReference type="NCBIfam" id="TIGR02227">
    <property type="entry name" value="sigpep_I_bact"/>
    <property type="match status" value="1"/>
</dbReference>
<dbReference type="InterPro" id="IPR019758">
    <property type="entry name" value="Pept_S26A_signal_pept_1_CS"/>
</dbReference>
<evidence type="ECO:0000256" key="6">
    <source>
        <dbReference type="ARBA" id="ARBA00022801"/>
    </source>
</evidence>
<dbReference type="InterPro" id="IPR019757">
    <property type="entry name" value="Pept_S26A_signal_pept_1_Lys-AS"/>
</dbReference>
<dbReference type="EMBL" id="JADEWZ010000004">
    <property type="protein sequence ID" value="MBE9114983.1"/>
    <property type="molecule type" value="Genomic_DNA"/>
</dbReference>
<dbReference type="CDD" id="cd06530">
    <property type="entry name" value="S26_SPase_I"/>
    <property type="match status" value="1"/>
</dbReference>
<comment type="catalytic activity">
    <reaction evidence="1 8">
        <text>Cleavage of hydrophobic, N-terminal signal or leader sequences from secreted and periplasmic proteins.</text>
        <dbReference type="EC" id="3.4.21.89"/>
    </reaction>
</comment>
<proteinExistence type="inferred from homology"/>
<evidence type="ECO:0000256" key="3">
    <source>
        <dbReference type="ARBA" id="ARBA00009370"/>
    </source>
</evidence>
<keyword evidence="5 8" id="KW-0645">Protease</keyword>
<dbReference type="EC" id="3.4.21.89" evidence="4 8"/>
<dbReference type="GO" id="GO:0009003">
    <property type="term" value="F:signal peptidase activity"/>
    <property type="evidence" value="ECO:0007669"/>
    <property type="project" value="UniProtKB-EC"/>
</dbReference>
<evidence type="ECO:0000256" key="7">
    <source>
        <dbReference type="PIRSR" id="PIRSR600223-1"/>
    </source>
</evidence>
<dbReference type="InterPro" id="IPR000223">
    <property type="entry name" value="Pept_S26A_signal_pept_1"/>
</dbReference>
<evidence type="ECO:0000313" key="11">
    <source>
        <dbReference type="EMBL" id="MBE9114983.1"/>
    </source>
</evidence>
<dbReference type="InterPro" id="IPR019756">
    <property type="entry name" value="Pept_S26A_signal_pept_1_Ser-AS"/>
</dbReference>